<gene>
    <name evidence="1" type="ORF">GN244_ATG04320</name>
</gene>
<evidence type="ECO:0000313" key="2">
    <source>
        <dbReference type="Proteomes" id="UP000602510"/>
    </source>
</evidence>
<organism evidence="1 2">
    <name type="scientific">Phytophthora infestans</name>
    <name type="common">Potato late blight agent</name>
    <name type="synonym">Botrytis infestans</name>
    <dbReference type="NCBI Taxonomy" id="4787"/>
    <lineage>
        <taxon>Eukaryota</taxon>
        <taxon>Sar</taxon>
        <taxon>Stramenopiles</taxon>
        <taxon>Oomycota</taxon>
        <taxon>Peronosporomycetes</taxon>
        <taxon>Peronosporales</taxon>
        <taxon>Peronosporaceae</taxon>
        <taxon>Phytophthora</taxon>
    </lineage>
</organism>
<reference evidence="1" key="1">
    <citation type="submission" date="2020-04" db="EMBL/GenBank/DDBJ databases">
        <title>Hybrid Assembly of Korean Phytophthora infestans isolates.</title>
        <authorList>
            <person name="Prokchorchik M."/>
            <person name="Lee Y."/>
            <person name="Seo J."/>
            <person name="Cho J.-H."/>
            <person name="Park Y.-E."/>
            <person name="Jang D.-C."/>
            <person name="Im J.-S."/>
            <person name="Choi J.-G."/>
            <person name="Park H.-J."/>
            <person name="Lee G.-B."/>
            <person name="Lee Y.-G."/>
            <person name="Hong S.-Y."/>
            <person name="Cho K."/>
            <person name="Sohn K.H."/>
        </authorList>
    </citation>
    <scope>NUCLEOTIDE SEQUENCE</scope>
    <source>
        <strain evidence="1">KR_1_A1</strain>
    </source>
</reference>
<name>A0A833WJI9_PHYIN</name>
<protein>
    <submittedName>
        <fullName evidence="1">Uncharacterized protein</fullName>
    </submittedName>
</protein>
<evidence type="ECO:0000313" key="1">
    <source>
        <dbReference type="EMBL" id="KAF4043282.1"/>
    </source>
</evidence>
<keyword evidence="2" id="KW-1185">Reference proteome</keyword>
<proteinExistence type="predicted"/>
<dbReference type="EMBL" id="WSZM01000090">
    <property type="protein sequence ID" value="KAF4043282.1"/>
    <property type="molecule type" value="Genomic_DNA"/>
</dbReference>
<dbReference type="AlphaFoldDB" id="A0A833WJI9"/>
<accession>A0A833WJI9</accession>
<sequence>MEAKVSVGGVDLWHATGRYELRETASRLMRSCTLKRRRNHSVRAILRRQYIDLKAGGMSGSVPECVNRGLLKSWPDTYKVKAGPVIC</sequence>
<dbReference type="Proteomes" id="UP000602510">
    <property type="component" value="Unassembled WGS sequence"/>
</dbReference>
<comment type="caution">
    <text evidence="1">The sequence shown here is derived from an EMBL/GenBank/DDBJ whole genome shotgun (WGS) entry which is preliminary data.</text>
</comment>